<dbReference type="Pfam" id="PF13185">
    <property type="entry name" value="GAF_2"/>
    <property type="match status" value="1"/>
</dbReference>
<dbReference type="CDD" id="cd16936">
    <property type="entry name" value="HATPase_RsbW-like"/>
    <property type="match status" value="1"/>
</dbReference>
<dbReference type="InterPro" id="IPR036457">
    <property type="entry name" value="PPM-type-like_dom_sf"/>
</dbReference>
<keyword evidence="6" id="KW-0418">Kinase</keyword>
<dbReference type="AlphaFoldDB" id="A0A1H4KG89"/>
<keyword evidence="5" id="KW-0547">Nucleotide-binding</keyword>
<keyword evidence="11" id="KW-0464">Manganese</keyword>
<gene>
    <name evidence="19" type="ORF">SAMN04490356_0687</name>
</gene>
<dbReference type="FunFam" id="3.30.565.10:FF:000028">
    <property type="entry name" value="PAS sensor protein"/>
    <property type="match status" value="1"/>
</dbReference>
<keyword evidence="2" id="KW-0597">Phosphoprotein</keyword>
<dbReference type="GO" id="GO:0005524">
    <property type="term" value="F:ATP binding"/>
    <property type="evidence" value="ECO:0007669"/>
    <property type="project" value="UniProtKB-KW"/>
</dbReference>
<evidence type="ECO:0000259" key="17">
    <source>
        <dbReference type="SMART" id="SM00065"/>
    </source>
</evidence>
<dbReference type="SMART" id="SM00065">
    <property type="entry name" value="GAF"/>
    <property type="match status" value="1"/>
</dbReference>
<dbReference type="InterPro" id="IPR052016">
    <property type="entry name" value="Bact_Sigma-Reg"/>
</dbReference>
<dbReference type="Pfam" id="PF13188">
    <property type="entry name" value="PAS_8"/>
    <property type="match status" value="1"/>
</dbReference>
<evidence type="ECO:0000259" key="18">
    <source>
        <dbReference type="SMART" id="SM00331"/>
    </source>
</evidence>
<dbReference type="InterPro" id="IPR029016">
    <property type="entry name" value="GAF-like_dom_sf"/>
</dbReference>
<dbReference type="Gene3D" id="3.30.450.40">
    <property type="match status" value="1"/>
</dbReference>
<feature type="domain" description="PPM-type phosphatase" evidence="18">
    <location>
        <begin position="323"/>
        <end position="549"/>
    </location>
</feature>
<keyword evidence="4" id="KW-0479">Metal-binding</keyword>
<feature type="region of interest" description="Disordered" evidence="16">
    <location>
        <begin position="1"/>
        <end position="22"/>
    </location>
</feature>
<dbReference type="SUPFAM" id="SSF81606">
    <property type="entry name" value="PP2C-like"/>
    <property type="match status" value="1"/>
</dbReference>
<dbReference type="SUPFAM" id="SSF55781">
    <property type="entry name" value="GAF domain-like"/>
    <property type="match status" value="1"/>
</dbReference>
<dbReference type="CDD" id="cd00130">
    <property type="entry name" value="PAS"/>
    <property type="match status" value="1"/>
</dbReference>
<dbReference type="SUPFAM" id="SSF55785">
    <property type="entry name" value="PYP-like sensor domain (PAS domain)"/>
    <property type="match status" value="1"/>
</dbReference>
<name>A0A1H4KG89_STRMJ</name>
<dbReference type="InterPro" id="IPR035965">
    <property type="entry name" value="PAS-like_dom_sf"/>
</dbReference>
<dbReference type="FunFam" id="3.60.40.10:FF:000005">
    <property type="entry name" value="Serine/threonine protein phosphatase"/>
    <property type="match status" value="1"/>
</dbReference>
<dbReference type="InterPro" id="IPR000014">
    <property type="entry name" value="PAS"/>
</dbReference>
<dbReference type="Proteomes" id="UP000198609">
    <property type="component" value="Unassembled WGS sequence"/>
</dbReference>
<dbReference type="InterPro" id="IPR036890">
    <property type="entry name" value="HATPase_C_sf"/>
</dbReference>
<evidence type="ECO:0000256" key="8">
    <source>
        <dbReference type="ARBA" id="ARBA00022840"/>
    </source>
</evidence>
<dbReference type="Gene3D" id="3.30.450.20">
    <property type="entry name" value="PAS domain"/>
    <property type="match status" value="1"/>
</dbReference>
<feature type="domain" description="GAF" evidence="17">
    <location>
        <begin position="149"/>
        <end position="302"/>
    </location>
</feature>
<dbReference type="Gene3D" id="3.60.40.10">
    <property type="entry name" value="PPM-type phosphatase domain"/>
    <property type="match status" value="1"/>
</dbReference>
<evidence type="ECO:0000256" key="7">
    <source>
        <dbReference type="ARBA" id="ARBA00022801"/>
    </source>
</evidence>
<organism evidence="19 20">
    <name type="scientific">Streptomyces melanosporofaciens</name>
    <dbReference type="NCBI Taxonomy" id="67327"/>
    <lineage>
        <taxon>Bacteria</taxon>
        <taxon>Bacillati</taxon>
        <taxon>Actinomycetota</taxon>
        <taxon>Actinomycetes</taxon>
        <taxon>Kitasatosporales</taxon>
        <taxon>Streptomycetaceae</taxon>
        <taxon>Streptomyces</taxon>
        <taxon>Streptomyces violaceusniger group</taxon>
    </lineage>
</organism>
<sequence>MRDSDRDTQQGRAGHQQPTLPGAHLRTLRAMSDGFLTVDGDWRITFANDAAERLLGKGRSVVGTVLWEVAGSRLSSLETQCRRTRAEGRPTGFHLRWPVGRRLYHVRLAPAPGDGLAVSFADVTDESPPEGLMADVRTDRMSELTLALAEAVASADVVRAVAEHVLPPFGAAGLIVESLEEGYLRVVGSVGYTQDFLRRVDGLPLAANSAVTDALRTRIPRFIESPADFVSLYPELDAVVMASPKQAWVFLPLIASGRAAGCCVVSFSRPRSFSEDERTLLTAVSGLVAQALERARLYDLEHARARALQRGLLPTALPSAAAVSAVARYLPAGRGDAVGGDWYDLIQLSGDRVALVVGDVMGHGITEAATMGRLRTAVRTLADLDMESDELLGRLNELIRDLGPDVFATCLYAVFDPVTRVCSYTLAGHPPPVVVHPDGTVHCPVGTVDPPLGAAEPPFTLHDLHLPEQSLLVLCTDGLVESAARDIDQGLAQLQQILASAVAGASYFSTPQNDDDTCRLDQLCDTVVSTLLPNGEQTNDDAALLIAHTRGTPADHVASCSLPEDPRAAGQARDYVREQLTAWGLDDLTLTTELLVSELISNVVRHATGPLRLRLLLSRSLICEVYDGSHTTPRIRRAGYADEGGRGLQLVAALSQRWGTRYLRDGKCIWVEQDLVDGEKYVQPGEKCVSAW</sequence>
<keyword evidence="8" id="KW-0067">ATP-binding</keyword>
<evidence type="ECO:0000256" key="2">
    <source>
        <dbReference type="ARBA" id="ARBA00022553"/>
    </source>
</evidence>
<evidence type="ECO:0000256" key="14">
    <source>
        <dbReference type="ARBA" id="ARBA00075117"/>
    </source>
</evidence>
<evidence type="ECO:0000256" key="1">
    <source>
        <dbReference type="ARBA" id="ARBA00013081"/>
    </source>
</evidence>
<dbReference type="PANTHER" id="PTHR43156:SF2">
    <property type="entry name" value="STAGE II SPORULATION PROTEIN E"/>
    <property type="match status" value="1"/>
</dbReference>
<dbReference type="GO" id="GO:0046872">
    <property type="term" value="F:metal ion binding"/>
    <property type="evidence" value="ECO:0007669"/>
    <property type="project" value="UniProtKB-KW"/>
</dbReference>
<accession>A0A1H4KG89</accession>
<proteinExistence type="predicted"/>
<dbReference type="GO" id="GO:0004722">
    <property type="term" value="F:protein serine/threonine phosphatase activity"/>
    <property type="evidence" value="ECO:0007669"/>
    <property type="project" value="UniProtKB-EC"/>
</dbReference>
<dbReference type="Gene3D" id="3.30.565.10">
    <property type="entry name" value="Histidine kinase-like ATPase, C-terminal domain"/>
    <property type="match status" value="1"/>
</dbReference>
<keyword evidence="7" id="KW-0378">Hydrolase</keyword>
<evidence type="ECO:0000256" key="12">
    <source>
        <dbReference type="ARBA" id="ARBA00047761"/>
    </source>
</evidence>
<dbReference type="SMART" id="SM00331">
    <property type="entry name" value="PP2C_SIG"/>
    <property type="match status" value="1"/>
</dbReference>
<dbReference type="EC" id="3.1.3.16" evidence="1"/>
<dbReference type="Pfam" id="PF07228">
    <property type="entry name" value="SpoIIE"/>
    <property type="match status" value="1"/>
</dbReference>
<evidence type="ECO:0000256" key="6">
    <source>
        <dbReference type="ARBA" id="ARBA00022777"/>
    </source>
</evidence>
<evidence type="ECO:0000313" key="19">
    <source>
        <dbReference type="EMBL" id="SEB57413.1"/>
    </source>
</evidence>
<dbReference type="GO" id="GO:0016301">
    <property type="term" value="F:kinase activity"/>
    <property type="evidence" value="ECO:0007669"/>
    <property type="project" value="UniProtKB-KW"/>
</dbReference>
<evidence type="ECO:0000256" key="5">
    <source>
        <dbReference type="ARBA" id="ARBA00022741"/>
    </source>
</evidence>
<keyword evidence="20" id="KW-1185">Reference proteome</keyword>
<evidence type="ECO:0000256" key="16">
    <source>
        <dbReference type="SAM" id="MobiDB-lite"/>
    </source>
</evidence>
<evidence type="ECO:0000256" key="9">
    <source>
        <dbReference type="ARBA" id="ARBA00022842"/>
    </source>
</evidence>
<evidence type="ECO:0000313" key="20">
    <source>
        <dbReference type="Proteomes" id="UP000198609"/>
    </source>
</evidence>
<dbReference type="PANTHER" id="PTHR43156">
    <property type="entry name" value="STAGE II SPORULATION PROTEIN E-RELATED"/>
    <property type="match status" value="1"/>
</dbReference>
<evidence type="ECO:0000256" key="11">
    <source>
        <dbReference type="ARBA" id="ARBA00023211"/>
    </source>
</evidence>
<comment type="function">
    <text evidence="13">Primarily acts as an independent SigF regulator that is sensitive to the osmosensory signal, mediating the cross talk of PknD with the SigF regulon. Possesses both phosphatase and kinase activities. The kinase domain functions as a classic anti-sigma factor-like kinase to phosphorylate the anti-anti-sigma factor domain at the canonical regulatory site, and the phosphatase domain antagonizes this activity.</text>
</comment>
<dbReference type="InterPro" id="IPR001932">
    <property type="entry name" value="PPM-type_phosphatase-like_dom"/>
</dbReference>
<evidence type="ECO:0000256" key="3">
    <source>
        <dbReference type="ARBA" id="ARBA00022679"/>
    </source>
</evidence>
<dbReference type="Pfam" id="PF13581">
    <property type="entry name" value="HATPase_c_2"/>
    <property type="match status" value="1"/>
</dbReference>
<keyword evidence="10" id="KW-0904">Protein phosphatase</keyword>
<keyword evidence="9" id="KW-0460">Magnesium</keyword>
<keyword evidence="3" id="KW-0808">Transferase</keyword>
<evidence type="ECO:0000256" key="10">
    <source>
        <dbReference type="ARBA" id="ARBA00022912"/>
    </source>
</evidence>
<comment type="catalytic activity">
    <reaction evidence="12">
        <text>O-phospho-L-seryl-[protein] + H2O = L-seryl-[protein] + phosphate</text>
        <dbReference type="Rhea" id="RHEA:20629"/>
        <dbReference type="Rhea" id="RHEA-COMP:9863"/>
        <dbReference type="Rhea" id="RHEA-COMP:11604"/>
        <dbReference type="ChEBI" id="CHEBI:15377"/>
        <dbReference type="ChEBI" id="CHEBI:29999"/>
        <dbReference type="ChEBI" id="CHEBI:43474"/>
        <dbReference type="ChEBI" id="CHEBI:83421"/>
        <dbReference type="EC" id="3.1.3.16"/>
    </reaction>
</comment>
<evidence type="ECO:0000256" key="13">
    <source>
        <dbReference type="ARBA" id="ARBA00056274"/>
    </source>
</evidence>
<reference evidence="20" key="1">
    <citation type="submission" date="2016-10" db="EMBL/GenBank/DDBJ databases">
        <authorList>
            <person name="Varghese N."/>
            <person name="Submissions S."/>
        </authorList>
    </citation>
    <scope>NUCLEOTIDE SEQUENCE [LARGE SCALE GENOMIC DNA]</scope>
    <source>
        <strain evidence="20">DSM 40318</strain>
    </source>
</reference>
<protein>
    <recommendedName>
        <fullName evidence="1">protein-serine/threonine phosphatase</fullName>
        <ecNumber evidence="1">3.1.3.16</ecNumber>
    </recommendedName>
    <alternativeName>
        <fullName evidence="15">Protein-serine/threonine phosphatase</fullName>
    </alternativeName>
    <alternativeName>
        <fullName evidence="14">Serine/threonine-protein kinase</fullName>
    </alternativeName>
</protein>
<dbReference type="InterPro" id="IPR003594">
    <property type="entry name" value="HATPase_dom"/>
</dbReference>
<evidence type="ECO:0000256" key="4">
    <source>
        <dbReference type="ARBA" id="ARBA00022723"/>
    </source>
</evidence>
<evidence type="ECO:0000256" key="15">
    <source>
        <dbReference type="ARBA" id="ARBA00081350"/>
    </source>
</evidence>
<dbReference type="InterPro" id="IPR003018">
    <property type="entry name" value="GAF"/>
</dbReference>
<dbReference type="EMBL" id="FNST01000002">
    <property type="protein sequence ID" value="SEB57413.1"/>
    <property type="molecule type" value="Genomic_DNA"/>
</dbReference>